<organism evidence="1 2">
    <name type="scientific">Tumebacillus permanentifrigoris</name>
    <dbReference type="NCBI Taxonomy" id="378543"/>
    <lineage>
        <taxon>Bacteria</taxon>
        <taxon>Bacillati</taxon>
        <taxon>Bacillota</taxon>
        <taxon>Bacilli</taxon>
        <taxon>Bacillales</taxon>
        <taxon>Alicyclobacillaceae</taxon>
        <taxon>Tumebacillus</taxon>
    </lineage>
</organism>
<dbReference type="AlphaFoldDB" id="A0A316DEB9"/>
<gene>
    <name evidence="1" type="ORF">C7459_102303</name>
</gene>
<comment type="caution">
    <text evidence="1">The sequence shown here is derived from an EMBL/GenBank/DDBJ whole genome shotgun (WGS) entry which is preliminary data.</text>
</comment>
<accession>A0A316DEB9</accession>
<name>A0A316DEB9_9BACL</name>
<dbReference type="Gene3D" id="3.10.450.40">
    <property type="match status" value="1"/>
</dbReference>
<evidence type="ECO:0008006" key="3">
    <source>
        <dbReference type="Google" id="ProtNLM"/>
    </source>
</evidence>
<evidence type="ECO:0000313" key="1">
    <source>
        <dbReference type="EMBL" id="PWK16056.1"/>
    </source>
</evidence>
<dbReference type="RefSeq" id="WP_109686473.1">
    <property type="nucleotide sequence ID" value="NZ_QGGL01000002.1"/>
</dbReference>
<proteinExistence type="predicted"/>
<dbReference type="OrthoDB" id="2739807at2"/>
<sequence>MYEVSGNQAVKVNFGATGIEEILQNVYTSITTMRGSVPLDRGFGLDPSLDDPLPLARARLTTQVIDVVQKYEPRVVVSSVTFAEDGFAGVLVPTVNVRLREGVVL</sequence>
<dbReference type="EMBL" id="QGGL01000002">
    <property type="protein sequence ID" value="PWK16056.1"/>
    <property type="molecule type" value="Genomic_DNA"/>
</dbReference>
<dbReference type="Proteomes" id="UP000245634">
    <property type="component" value="Unassembled WGS sequence"/>
</dbReference>
<evidence type="ECO:0000313" key="2">
    <source>
        <dbReference type="Proteomes" id="UP000245634"/>
    </source>
</evidence>
<keyword evidence="2" id="KW-1185">Reference proteome</keyword>
<dbReference type="SUPFAM" id="SSF160719">
    <property type="entry name" value="gpW/gp25-like"/>
    <property type="match status" value="1"/>
</dbReference>
<reference evidence="1 2" key="1">
    <citation type="submission" date="2018-05" db="EMBL/GenBank/DDBJ databases">
        <title>Genomic Encyclopedia of Type Strains, Phase IV (KMG-IV): sequencing the most valuable type-strain genomes for metagenomic binning, comparative biology and taxonomic classification.</title>
        <authorList>
            <person name="Goeker M."/>
        </authorList>
    </citation>
    <scope>NUCLEOTIDE SEQUENCE [LARGE SCALE GENOMIC DNA]</scope>
    <source>
        <strain evidence="1 2">DSM 18773</strain>
    </source>
</reference>
<protein>
    <recommendedName>
        <fullName evidence="3">IraD/Gp25-like domain-containing protein</fullName>
    </recommendedName>
</protein>